<name>A0A8S1N2V9_PARPR</name>
<evidence type="ECO:0000313" key="1">
    <source>
        <dbReference type="EMBL" id="CAD8084003.1"/>
    </source>
</evidence>
<keyword evidence="2" id="KW-1185">Reference proteome</keyword>
<gene>
    <name evidence="1" type="ORF">PPRIM_AZ9-3.1.T0710128</name>
</gene>
<reference evidence="1" key="1">
    <citation type="submission" date="2021-01" db="EMBL/GenBank/DDBJ databases">
        <authorList>
            <consortium name="Genoscope - CEA"/>
            <person name="William W."/>
        </authorList>
    </citation>
    <scope>NUCLEOTIDE SEQUENCE</scope>
</reference>
<dbReference type="AlphaFoldDB" id="A0A8S1N2V9"/>
<accession>A0A8S1N2V9</accession>
<proteinExistence type="predicted"/>
<protein>
    <submittedName>
        <fullName evidence="1">Uncharacterized protein</fullName>
    </submittedName>
</protein>
<dbReference type="OMA" id="RSQYKFD"/>
<sequence>MNIQPIISGDCVKIAINFYNKMTFIDPDTIEFEEPQIEQSKECICPIQSLFFDWVSIQYAKQRPQLNDYQVHPHLNLIDCRCAGVDTVAYQFVYEACELGSFRNDLIGIPIEVVQQGQEVVTELNKVGLVSDRECKLQLRKQDQLIFYLTSGD</sequence>
<comment type="caution">
    <text evidence="1">The sequence shown here is derived from an EMBL/GenBank/DDBJ whole genome shotgun (WGS) entry which is preliminary data.</text>
</comment>
<dbReference type="Proteomes" id="UP000688137">
    <property type="component" value="Unassembled WGS sequence"/>
</dbReference>
<evidence type="ECO:0000313" key="2">
    <source>
        <dbReference type="Proteomes" id="UP000688137"/>
    </source>
</evidence>
<dbReference type="EMBL" id="CAJJDM010000074">
    <property type="protein sequence ID" value="CAD8084003.1"/>
    <property type="molecule type" value="Genomic_DNA"/>
</dbReference>
<organism evidence="1 2">
    <name type="scientific">Paramecium primaurelia</name>
    <dbReference type="NCBI Taxonomy" id="5886"/>
    <lineage>
        <taxon>Eukaryota</taxon>
        <taxon>Sar</taxon>
        <taxon>Alveolata</taxon>
        <taxon>Ciliophora</taxon>
        <taxon>Intramacronucleata</taxon>
        <taxon>Oligohymenophorea</taxon>
        <taxon>Peniculida</taxon>
        <taxon>Parameciidae</taxon>
        <taxon>Paramecium</taxon>
    </lineage>
</organism>